<dbReference type="InterPro" id="IPR044175">
    <property type="entry name" value="At5g66631-like"/>
</dbReference>
<protein>
    <recommendedName>
        <fullName evidence="5">Pentacotripeptide-repeat region of PRORP domain-containing protein</fullName>
    </recommendedName>
</protein>
<keyword evidence="4" id="KW-1185">Reference proteome</keyword>
<dbReference type="PANTHER" id="PTHR47913">
    <property type="entry name" value="OS01G0167750 PROTEIN"/>
    <property type="match status" value="1"/>
</dbReference>
<dbReference type="InterPro" id="IPR011990">
    <property type="entry name" value="TPR-like_helical_dom_sf"/>
</dbReference>
<reference evidence="3 4" key="1">
    <citation type="journal article" date="2013" name="BMC Genomics">
        <title>The miniature genome of a carnivorous plant Genlisea aurea contains a low number of genes and short non-coding sequences.</title>
        <authorList>
            <person name="Leushkin E.V."/>
            <person name="Sutormin R.A."/>
            <person name="Nabieva E.R."/>
            <person name="Penin A.A."/>
            <person name="Kondrashov A.S."/>
            <person name="Logacheva M.D."/>
        </authorList>
    </citation>
    <scope>NUCLEOTIDE SEQUENCE [LARGE SCALE GENOMIC DNA]</scope>
</reference>
<dbReference type="PANTHER" id="PTHR47913:SF1">
    <property type="entry name" value="OS01G0167750 PROTEIN"/>
    <property type="match status" value="1"/>
</dbReference>
<name>S8BSP5_9LAMI</name>
<comment type="caution">
    <text evidence="3">The sequence shown here is derived from an EMBL/GenBank/DDBJ whole genome shotgun (WGS) entry which is preliminary data.</text>
</comment>
<feature type="repeat" description="PPR" evidence="2">
    <location>
        <begin position="238"/>
        <end position="272"/>
    </location>
</feature>
<dbReference type="PROSITE" id="PS51375">
    <property type="entry name" value="PPR"/>
    <property type="match status" value="2"/>
</dbReference>
<dbReference type="OrthoDB" id="185373at2759"/>
<gene>
    <name evidence="3" type="ORF">M569_17206</name>
</gene>
<dbReference type="Pfam" id="PF12854">
    <property type="entry name" value="PPR_1"/>
    <property type="match status" value="1"/>
</dbReference>
<evidence type="ECO:0000313" key="4">
    <source>
        <dbReference type="Proteomes" id="UP000015453"/>
    </source>
</evidence>
<accession>S8BSP5</accession>
<dbReference type="Proteomes" id="UP000015453">
    <property type="component" value="Unassembled WGS sequence"/>
</dbReference>
<dbReference type="Gene3D" id="1.25.40.10">
    <property type="entry name" value="Tetratricopeptide repeat domain"/>
    <property type="match status" value="3"/>
</dbReference>
<dbReference type="AlphaFoldDB" id="S8BSP5"/>
<feature type="non-terminal residue" evidence="3">
    <location>
        <position position="598"/>
    </location>
</feature>
<evidence type="ECO:0008006" key="5">
    <source>
        <dbReference type="Google" id="ProtNLM"/>
    </source>
</evidence>
<proteinExistence type="predicted"/>
<evidence type="ECO:0000313" key="3">
    <source>
        <dbReference type="EMBL" id="EPS57610.1"/>
    </source>
</evidence>
<dbReference type="EMBL" id="AUSU01010041">
    <property type="protein sequence ID" value="EPS57610.1"/>
    <property type="molecule type" value="Genomic_DNA"/>
</dbReference>
<dbReference type="NCBIfam" id="TIGR00756">
    <property type="entry name" value="PPR"/>
    <property type="match status" value="1"/>
</dbReference>
<dbReference type="Pfam" id="PF01535">
    <property type="entry name" value="PPR"/>
    <property type="match status" value="2"/>
</dbReference>
<organism evidence="3 4">
    <name type="scientific">Genlisea aurea</name>
    <dbReference type="NCBI Taxonomy" id="192259"/>
    <lineage>
        <taxon>Eukaryota</taxon>
        <taxon>Viridiplantae</taxon>
        <taxon>Streptophyta</taxon>
        <taxon>Embryophyta</taxon>
        <taxon>Tracheophyta</taxon>
        <taxon>Spermatophyta</taxon>
        <taxon>Magnoliopsida</taxon>
        <taxon>eudicotyledons</taxon>
        <taxon>Gunneridae</taxon>
        <taxon>Pentapetalae</taxon>
        <taxon>asterids</taxon>
        <taxon>lamiids</taxon>
        <taxon>Lamiales</taxon>
        <taxon>Lentibulariaceae</taxon>
        <taxon>Genlisea</taxon>
    </lineage>
</organism>
<evidence type="ECO:0000256" key="1">
    <source>
        <dbReference type="ARBA" id="ARBA00022737"/>
    </source>
</evidence>
<keyword evidence="1" id="KW-0677">Repeat</keyword>
<dbReference type="InterPro" id="IPR002885">
    <property type="entry name" value="PPR_rpt"/>
</dbReference>
<feature type="repeat" description="PPR" evidence="2">
    <location>
        <begin position="534"/>
        <end position="568"/>
    </location>
</feature>
<sequence>MLTSTLRATTLSVKTLNSLASYFSTTARDANKVSLYLQRAKLIDSIRLCLRSRVPETTLLDVLKCPSLDSFVVANALRSAPSPASALSLIESLKKLECFSHSRETLYAMAKILAKTGQFDELGALVDDINGGKFSFMDRMRWYADAGNLDEVIGIWQQWRSTLDGHPCTESYNIIMKLYVDKGMDTEALEMFAQITQEGALHNCRTYTIVVQHLIKLGKLDSAMELFQILPHMMVKRTLRQYSLLVEAFTDANRFDVVKALLHEMQLDGILPGRSMLSSLQRMKEAGFDSESKELINDLLPDSRIKQIGYSTDASSDDDDDDVKLKPWLDPAALSSALRNWEPDEVSALEMADIVWSSRLVCKLIRSFKSPETAWEFFSWVARQHRFVHDIYTISRMIAKLARHGRVGLVDNLLLKIKRESMKLSVTTVRLVIDSYGFSKHGEAAVNVFRDVDTLCRRPSRAGRSILYASLLRTLAKCRMDARVMDVLDEMLVSDAVPDLRTFSGLMRHYAVQGDVGTMQRLFGMARQCNLEPDWDMYKILIWGYCRCGRASLAVRALEEMRDSKMVPDRATKGMVVRSLWKQGMLREAAHVEQFNDD</sequence>
<evidence type="ECO:0000256" key="2">
    <source>
        <dbReference type="PROSITE-ProRule" id="PRU00708"/>
    </source>
</evidence>